<dbReference type="PROSITE" id="PS51186">
    <property type="entry name" value="GNAT"/>
    <property type="match status" value="1"/>
</dbReference>
<proteinExistence type="predicted"/>
<protein>
    <submittedName>
        <fullName evidence="4">Acetyltransferase (GNAT) family protein</fullName>
    </submittedName>
</protein>
<dbReference type="InterPro" id="IPR016181">
    <property type="entry name" value="Acyl_CoA_acyltransferase"/>
</dbReference>
<dbReference type="PANTHER" id="PTHR43877">
    <property type="entry name" value="AMINOALKYLPHOSPHONATE N-ACETYLTRANSFERASE-RELATED-RELATED"/>
    <property type="match status" value="1"/>
</dbReference>
<accession>A0A4R2MDU9</accession>
<evidence type="ECO:0000256" key="2">
    <source>
        <dbReference type="ARBA" id="ARBA00023315"/>
    </source>
</evidence>
<keyword evidence="1 4" id="KW-0808">Transferase</keyword>
<comment type="caution">
    <text evidence="4">The sequence shown here is derived from an EMBL/GenBank/DDBJ whole genome shotgun (WGS) entry which is preliminary data.</text>
</comment>
<dbReference type="RefSeq" id="WP_165908423.1">
    <property type="nucleotide sequence ID" value="NZ_CP181386.1"/>
</dbReference>
<keyword evidence="2" id="KW-0012">Acyltransferase</keyword>
<dbReference type="InterPro" id="IPR050832">
    <property type="entry name" value="Bact_Acetyltransf"/>
</dbReference>
<name>A0A4R2MDU9_RUBGE</name>
<dbReference type="Gene3D" id="3.40.630.30">
    <property type="match status" value="1"/>
</dbReference>
<reference evidence="4 5" key="1">
    <citation type="submission" date="2019-03" db="EMBL/GenBank/DDBJ databases">
        <title>Genomic Encyclopedia of Type Strains, Phase IV (KMG-IV): sequencing the most valuable type-strain genomes for metagenomic binning, comparative biology and taxonomic classification.</title>
        <authorList>
            <person name="Goeker M."/>
        </authorList>
    </citation>
    <scope>NUCLEOTIDE SEQUENCE [LARGE SCALE GENOMIC DNA]</scope>
    <source>
        <strain evidence="4 5">DSM 1709</strain>
    </source>
</reference>
<dbReference type="SUPFAM" id="SSF55729">
    <property type="entry name" value="Acyl-CoA N-acyltransferases (Nat)"/>
    <property type="match status" value="1"/>
</dbReference>
<dbReference type="InterPro" id="IPR000182">
    <property type="entry name" value="GNAT_dom"/>
</dbReference>
<evidence type="ECO:0000256" key="1">
    <source>
        <dbReference type="ARBA" id="ARBA00022679"/>
    </source>
</evidence>
<organism evidence="4 5">
    <name type="scientific">Rubrivivax gelatinosus</name>
    <name type="common">Rhodocyclus gelatinosus</name>
    <name type="synonym">Rhodopseudomonas gelatinosa</name>
    <dbReference type="NCBI Taxonomy" id="28068"/>
    <lineage>
        <taxon>Bacteria</taxon>
        <taxon>Pseudomonadati</taxon>
        <taxon>Pseudomonadota</taxon>
        <taxon>Betaproteobacteria</taxon>
        <taxon>Burkholderiales</taxon>
        <taxon>Sphaerotilaceae</taxon>
        <taxon>Rubrivivax</taxon>
    </lineage>
</organism>
<sequence>MSAPLSTPSVTDRPAPEALQALDAGLSAFNAAQPALAQVRPLFVAVHDAGGRLAGAASGRSWGECCELQQLWVDAACRRRGLGRALVTAFEDEAAARGCRLVYLDTFSFQAPAFYAALGYEVALVTCGYAPGIEKTTFHKRLRPAP</sequence>
<gene>
    <name evidence="4" type="ORF">EV684_10465</name>
</gene>
<evidence type="ECO:0000313" key="4">
    <source>
        <dbReference type="EMBL" id="TCP03345.1"/>
    </source>
</evidence>
<dbReference type="CDD" id="cd04301">
    <property type="entry name" value="NAT_SF"/>
    <property type="match status" value="1"/>
</dbReference>
<feature type="domain" description="N-acetyltransferase" evidence="3">
    <location>
        <begin position="3"/>
        <end position="143"/>
    </location>
</feature>
<dbReference type="GeneID" id="99685796"/>
<evidence type="ECO:0000313" key="5">
    <source>
        <dbReference type="Proteomes" id="UP000295106"/>
    </source>
</evidence>
<evidence type="ECO:0000259" key="3">
    <source>
        <dbReference type="PROSITE" id="PS51186"/>
    </source>
</evidence>
<dbReference type="AlphaFoldDB" id="A0A4R2MDU9"/>
<dbReference type="GO" id="GO:0016747">
    <property type="term" value="F:acyltransferase activity, transferring groups other than amino-acyl groups"/>
    <property type="evidence" value="ECO:0007669"/>
    <property type="project" value="InterPro"/>
</dbReference>
<dbReference type="Pfam" id="PF00583">
    <property type="entry name" value="Acetyltransf_1"/>
    <property type="match status" value="1"/>
</dbReference>
<dbReference type="Proteomes" id="UP000295106">
    <property type="component" value="Unassembled WGS sequence"/>
</dbReference>
<dbReference type="EMBL" id="SLXD01000004">
    <property type="protein sequence ID" value="TCP03345.1"/>
    <property type="molecule type" value="Genomic_DNA"/>
</dbReference>